<evidence type="ECO:0000256" key="4">
    <source>
        <dbReference type="PROSITE-ProRule" id="PRU00134"/>
    </source>
</evidence>
<dbReference type="PROSITE" id="PS01360">
    <property type="entry name" value="ZF_MYND_1"/>
    <property type="match status" value="1"/>
</dbReference>
<evidence type="ECO:0000313" key="6">
    <source>
        <dbReference type="EMBL" id="PSN62212.1"/>
    </source>
</evidence>
<dbReference type="EMBL" id="KZ678142">
    <property type="protein sequence ID" value="PSN62212.1"/>
    <property type="molecule type" value="Genomic_DNA"/>
</dbReference>
<evidence type="ECO:0000313" key="7">
    <source>
        <dbReference type="Proteomes" id="UP000240883"/>
    </source>
</evidence>
<reference evidence="6 7" key="1">
    <citation type="journal article" date="2018" name="Front. Microbiol.">
        <title>Genome-Wide Analysis of Corynespora cassiicola Leaf Fall Disease Putative Effectors.</title>
        <authorList>
            <person name="Lopez D."/>
            <person name="Ribeiro S."/>
            <person name="Label P."/>
            <person name="Fumanal B."/>
            <person name="Venisse J.S."/>
            <person name="Kohler A."/>
            <person name="de Oliveira R.R."/>
            <person name="Labutti K."/>
            <person name="Lipzen A."/>
            <person name="Lail K."/>
            <person name="Bauer D."/>
            <person name="Ohm R.A."/>
            <person name="Barry K.W."/>
            <person name="Spatafora J."/>
            <person name="Grigoriev I.V."/>
            <person name="Martin F.M."/>
            <person name="Pujade-Renaud V."/>
        </authorList>
    </citation>
    <scope>NUCLEOTIDE SEQUENCE [LARGE SCALE GENOMIC DNA]</scope>
    <source>
        <strain evidence="6 7">Philippines</strain>
    </source>
</reference>
<dbReference type="Proteomes" id="UP000240883">
    <property type="component" value="Unassembled WGS sequence"/>
</dbReference>
<dbReference type="OrthoDB" id="432970at2759"/>
<dbReference type="SUPFAM" id="SSF144232">
    <property type="entry name" value="HIT/MYND zinc finger-like"/>
    <property type="match status" value="1"/>
</dbReference>
<keyword evidence="2 4" id="KW-0863">Zinc-finger</keyword>
<name>A0A2T2N9T4_CORCC</name>
<evidence type="ECO:0000256" key="3">
    <source>
        <dbReference type="ARBA" id="ARBA00022833"/>
    </source>
</evidence>
<keyword evidence="7" id="KW-1185">Reference proteome</keyword>
<dbReference type="GO" id="GO:0008270">
    <property type="term" value="F:zinc ion binding"/>
    <property type="evidence" value="ECO:0007669"/>
    <property type="project" value="UniProtKB-KW"/>
</dbReference>
<dbReference type="Pfam" id="PF01753">
    <property type="entry name" value="zf-MYND"/>
    <property type="match status" value="1"/>
</dbReference>
<accession>A0A2T2N9T4</accession>
<proteinExistence type="predicted"/>
<dbReference type="Gene3D" id="6.10.140.2220">
    <property type="match status" value="1"/>
</dbReference>
<evidence type="ECO:0000259" key="5">
    <source>
        <dbReference type="PROSITE" id="PS50865"/>
    </source>
</evidence>
<dbReference type="AlphaFoldDB" id="A0A2T2N9T4"/>
<evidence type="ECO:0000256" key="2">
    <source>
        <dbReference type="ARBA" id="ARBA00022771"/>
    </source>
</evidence>
<gene>
    <name evidence="6" type="ORF">BS50DRAFT_578058</name>
</gene>
<feature type="domain" description="MYND-type" evidence="5">
    <location>
        <begin position="300"/>
        <end position="338"/>
    </location>
</feature>
<sequence length="340" mass="38424">MAQDTPSAQKPELLDLVDIALLLNYERVTTDPMFRNCKLREVIYPGETPKTVALTGQIDGWLDNQRTFLIFDEQPSANSPNALDLPSNMLSDKAKDPAAGRDLTWKQQETLFYQARGFDGCYKSVSLLQHFFDLYGDREATPHLLVRHGPKGKEPGRSYTTTIECRRIIEQTLLYPKYTTASIVLPEGLTHVMGHQAVLLHVTMGFYEEDADREVSSTLDLASMQLGDVGRGPGAKGKGTFALDTIDEYKERLMQLADGNDAGKARSSLRVGPSEHDWWLKDVARRAKARWDKRETEKWCGHCGGPGPDLLRCSRCGSAWFCDREHQRMAWHFHKGYCKD</sequence>
<dbReference type="InterPro" id="IPR002893">
    <property type="entry name" value="Znf_MYND"/>
</dbReference>
<keyword evidence="1" id="KW-0479">Metal-binding</keyword>
<evidence type="ECO:0000256" key="1">
    <source>
        <dbReference type="ARBA" id="ARBA00022723"/>
    </source>
</evidence>
<organism evidence="6 7">
    <name type="scientific">Corynespora cassiicola Philippines</name>
    <dbReference type="NCBI Taxonomy" id="1448308"/>
    <lineage>
        <taxon>Eukaryota</taxon>
        <taxon>Fungi</taxon>
        <taxon>Dikarya</taxon>
        <taxon>Ascomycota</taxon>
        <taxon>Pezizomycotina</taxon>
        <taxon>Dothideomycetes</taxon>
        <taxon>Pleosporomycetidae</taxon>
        <taxon>Pleosporales</taxon>
        <taxon>Corynesporascaceae</taxon>
        <taxon>Corynespora</taxon>
    </lineage>
</organism>
<dbReference type="STRING" id="1448308.A0A2T2N9T4"/>
<protein>
    <recommendedName>
        <fullName evidence="5">MYND-type domain-containing protein</fullName>
    </recommendedName>
</protein>
<keyword evidence="3" id="KW-0862">Zinc</keyword>
<dbReference type="PROSITE" id="PS50865">
    <property type="entry name" value="ZF_MYND_2"/>
    <property type="match status" value="1"/>
</dbReference>